<proteinExistence type="predicted"/>
<evidence type="ECO:0000256" key="1">
    <source>
        <dbReference type="SAM" id="Coils"/>
    </source>
</evidence>
<organism evidence="2 3">
    <name type="scientific">Priestia megaterium</name>
    <name type="common">Bacillus megaterium</name>
    <dbReference type="NCBI Taxonomy" id="1404"/>
    <lineage>
        <taxon>Bacteria</taxon>
        <taxon>Bacillati</taxon>
        <taxon>Bacillota</taxon>
        <taxon>Bacilli</taxon>
        <taxon>Bacillales</taxon>
        <taxon>Bacillaceae</taxon>
        <taxon>Priestia</taxon>
    </lineage>
</organism>
<geneLocation type="plasmid" evidence="3">
    <name>pfdu301a</name>
</geneLocation>
<feature type="coiled-coil region" evidence="1">
    <location>
        <begin position="9"/>
        <end position="89"/>
    </location>
</feature>
<protein>
    <submittedName>
        <fullName evidence="2">Uncharacterized protein</fullName>
    </submittedName>
</protein>
<name>A0A6M6E0W1_PRIMG</name>
<dbReference type="Proteomes" id="UP000501076">
    <property type="component" value="Plasmid pFDU301A"/>
</dbReference>
<dbReference type="RefSeq" id="WP_171778678.1">
    <property type="nucleotide sequence ID" value="NZ_CP045273.1"/>
</dbReference>
<dbReference type="AlphaFoldDB" id="A0A6M6E0W1"/>
<dbReference type="EMBL" id="CP045273">
    <property type="protein sequence ID" value="QJX80683.1"/>
    <property type="molecule type" value="Genomic_DNA"/>
</dbReference>
<keyword evidence="1" id="KW-0175">Coiled coil</keyword>
<sequence>MSLEKLNEHIQQELQKREVSETMANLQKEVYELVVINEAKINSLQEALAAVKFVEVEAPILNEKLNKLKAQLEKDKNYLTTKVEELVNNTFKEDFIKITKKTKFLQKELITYATFNKINEHTIHTPYVLNLLKEATNEELLRLSPYKIADLIHTETKYSQIRKFVELYKEETKESKIDKWITTFAKNNDANEHQQIRLHYTEVKGMLQMGFSTTEMLQDIAVQWSIRLGYSGDIKNDPDTQKTVKEVVNIMKEEAAIVI</sequence>
<evidence type="ECO:0000313" key="3">
    <source>
        <dbReference type="Proteomes" id="UP000501076"/>
    </source>
</evidence>
<gene>
    <name evidence="2" type="ORF">FDZ14_31840</name>
</gene>
<keyword evidence="2" id="KW-0614">Plasmid</keyword>
<evidence type="ECO:0000313" key="2">
    <source>
        <dbReference type="EMBL" id="QJX80683.1"/>
    </source>
</evidence>
<accession>A0A6M6E0W1</accession>
<reference evidence="2 3" key="1">
    <citation type="submission" date="2019-10" db="EMBL/GenBank/DDBJ databases">
        <title>Complete genome sequences for adaption low water activity.</title>
        <authorList>
            <person name="Zhao L."/>
            <person name="Zhong J."/>
        </authorList>
    </citation>
    <scope>NUCLEOTIDE SEQUENCE [LARGE SCALE GENOMIC DNA]</scope>
    <source>
        <strain evidence="2 3">FDU301</strain>
        <plasmid evidence="3">pfdu301a</plasmid>
    </source>
</reference>